<dbReference type="InterPro" id="IPR011519">
    <property type="entry name" value="UnbV_ASPIC"/>
</dbReference>
<accession>A0AAV8UFJ1</accession>
<evidence type="ECO:0000313" key="4">
    <source>
        <dbReference type="EMBL" id="KAJ8901250.1"/>
    </source>
</evidence>
<evidence type="ECO:0000256" key="2">
    <source>
        <dbReference type="SAM" id="SignalP"/>
    </source>
</evidence>
<dbReference type="Proteomes" id="UP001157974">
    <property type="component" value="Unassembled WGS sequence"/>
</dbReference>
<evidence type="ECO:0000259" key="3">
    <source>
        <dbReference type="Pfam" id="PF07593"/>
    </source>
</evidence>
<feature type="domain" description="ASPIC/UnbV" evidence="3">
    <location>
        <begin position="444"/>
        <end position="496"/>
    </location>
</feature>
<evidence type="ECO:0000313" key="5">
    <source>
        <dbReference type="Proteomes" id="UP001157974"/>
    </source>
</evidence>
<dbReference type="InterPro" id="IPR013517">
    <property type="entry name" value="FG-GAP"/>
</dbReference>
<dbReference type="PANTHER" id="PTHR16026:SF0">
    <property type="entry name" value="CARTILAGE ACIDIC PROTEIN 1"/>
    <property type="match status" value="1"/>
</dbReference>
<keyword evidence="1 2" id="KW-0732">Signal</keyword>
<name>A0AAV8UFJ1_9RHOD</name>
<keyword evidence="5" id="KW-1185">Reference proteome</keyword>
<comment type="caution">
    <text evidence="4">The sequence shown here is derived from an EMBL/GenBank/DDBJ whole genome shotgun (WGS) entry which is preliminary data.</text>
</comment>
<dbReference type="PANTHER" id="PTHR16026">
    <property type="entry name" value="CARTILAGE ACIDIC PROTEIN 1"/>
    <property type="match status" value="1"/>
</dbReference>
<evidence type="ECO:0000256" key="1">
    <source>
        <dbReference type="ARBA" id="ARBA00022729"/>
    </source>
</evidence>
<dbReference type="Pfam" id="PF07593">
    <property type="entry name" value="UnbV_ASPIC"/>
    <property type="match status" value="1"/>
</dbReference>
<reference evidence="4 5" key="1">
    <citation type="journal article" date="2023" name="Nat. Commun.">
        <title>Origin of minicircular mitochondrial genomes in red algae.</title>
        <authorList>
            <person name="Lee Y."/>
            <person name="Cho C.H."/>
            <person name="Lee Y.M."/>
            <person name="Park S.I."/>
            <person name="Yang J.H."/>
            <person name="West J.A."/>
            <person name="Bhattacharya D."/>
            <person name="Yoon H.S."/>
        </authorList>
    </citation>
    <scope>NUCLEOTIDE SEQUENCE [LARGE SCALE GENOMIC DNA]</scope>
    <source>
        <strain evidence="4 5">CCMP1338</strain>
        <tissue evidence="4">Whole cell</tissue>
    </source>
</reference>
<dbReference type="SUPFAM" id="SSF69318">
    <property type="entry name" value="Integrin alpha N-terminal domain"/>
    <property type="match status" value="2"/>
</dbReference>
<feature type="signal peptide" evidence="2">
    <location>
        <begin position="1"/>
        <end position="24"/>
    </location>
</feature>
<dbReference type="AlphaFoldDB" id="A0AAV8UFJ1"/>
<dbReference type="Pfam" id="PF13517">
    <property type="entry name" value="FG-GAP_3"/>
    <property type="match status" value="3"/>
</dbReference>
<dbReference type="InterPro" id="IPR028994">
    <property type="entry name" value="Integrin_alpha_N"/>
</dbReference>
<protein>
    <recommendedName>
        <fullName evidence="3">ASPIC/UnbV domain-containing protein</fullName>
    </recommendedName>
</protein>
<gene>
    <name evidence="4" type="ORF">NDN08_007099</name>
</gene>
<feature type="chain" id="PRO_5043843772" description="ASPIC/UnbV domain-containing protein" evidence="2">
    <location>
        <begin position="25"/>
        <end position="558"/>
    </location>
</feature>
<dbReference type="EMBL" id="JAMWBK010000011">
    <property type="protein sequence ID" value="KAJ8901250.1"/>
    <property type="molecule type" value="Genomic_DNA"/>
</dbReference>
<dbReference type="Gene3D" id="2.130.10.130">
    <property type="entry name" value="Integrin alpha, N-terminal"/>
    <property type="match status" value="2"/>
</dbReference>
<proteinExistence type="predicted"/>
<dbReference type="InterPro" id="IPR027039">
    <property type="entry name" value="Crtac1"/>
</dbReference>
<sequence length="558" mass="63266">MNRMRSLGLGCIFVAVFVVGLGLGQPVVVPTYRDVSGPVGLLRLGQTDRRRPTLNKYWGSSIVDVDRDGRYDLLLSNHGNNAEWYWSQGQARFQYMNPRLALRDIHSTCALDMDNDNVMDVIFTRGGKSGKEPAKPVVFDVSKDRTWTRDEGQKFRIATKGMRGRSISALDMNGDGYLDLLYVNQRNISATSAHLMYRNLRNGKFAFTPNVGIERVNALWFKLLDVNGDGWMDIILMAFDRVELWLGTGAFKFRRNVGMIPGWKTMSNVRCIAEFDMDGDGDMDLYFARGARHKPFPDVLLERRKGVFVNIAEKAGIAKLSGRHFHVSHGDFNNDGYEDLYITRVTFFNAPRLRDLMLLNRGDGTFKVAPRHGTEPPSRREDGDSSGVFDYDMDGRLDILTGNLNATWRLYKNQTPQNGNHWVIIRVGTPLAGHFRPWLKKTPLGALVKVFCKDRVFVKRVDGHGSSHSQSYMDTLHFGLGTCNRILRISVKYVGGVTVSKGNFFGVDRVIEVGQYWPCPRGFIGKQCTRRIPQCRDGKCPQGMRCETLLNRNYYCPI</sequence>
<organism evidence="4 5">
    <name type="scientific">Rhodosorus marinus</name>
    <dbReference type="NCBI Taxonomy" id="101924"/>
    <lineage>
        <taxon>Eukaryota</taxon>
        <taxon>Rhodophyta</taxon>
        <taxon>Stylonematophyceae</taxon>
        <taxon>Stylonematales</taxon>
        <taxon>Stylonemataceae</taxon>
        <taxon>Rhodosorus</taxon>
    </lineage>
</organism>